<proteinExistence type="predicted"/>
<keyword evidence="2" id="KW-0812">Transmembrane</keyword>
<keyword evidence="2" id="KW-1133">Transmembrane helix</keyword>
<gene>
    <name evidence="3" type="ORF">HMPREF3222_03139</name>
</gene>
<evidence type="ECO:0000313" key="4">
    <source>
        <dbReference type="Proteomes" id="UP000070646"/>
    </source>
</evidence>
<dbReference type="EMBL" id="LRPU01000208">
    <property type="protein sequence ID" value="KXA05071.1"/>
    <property type="molecule type" value="Genomic_DNA"/>
</dbReference>
<reference evidence="3 4" key="1">
    <citation type="submission" date="2016-01" db="EMBL/GenBank/DDBJ databases">
        <authorList>
            <person name="Oliw E.H."/>
        </authorList>
    </citation>
    <scope>NUCLEOTIDE SEQUENCE [LARGE SCALE GENOMIC DNA]</scope>
    <source>
        <strain evidence="3 4">MJR7757A</strain>
    </source>
</reference>
<keyword evidence="1" id="KW-0175">Coiled coil</keyword>
<accession>A0A133MM94</accession>
<feature type="transmembrane region" description="Helical" evidence="2">
    <location>
        <begin position="12"/>
        <end position="29"/>
    </location>
</feature>
<sequence length="152" mass="17911">MIQLIKEKFLKNKFSIVIIMILAIIIIFMQTKLSFKDSKIDNLNMEIRKLQENNIVSANKESTKETPSKDEKNTYFENIKQRFIKIGETQNKIYDENLNGKVVNKFLWIDDFEITDSQIENLLKGLSGEKFKIKFSQTKSSKFNSYKIELIE</sequence>
<organism evidence="3 4">
    <name type="scientific">Clostridium perfringens</name>
    <dbReference type="NCBI Taxonomy" id="1502"/>
    <lineage>
        <taxon>Bacteria</taxon>
        <taxon>Bacillati</taxon>
        <taxon>Bacillota</taxon>
        <taxon>Clostridia</taxon>
        <taxon>Eubacteriales</taxon>
        <taxon>Clostridiaceae</taxon>
        <taxon>Clostridium</taxon>
    </lineage>
</organism>
<name>A0A133MM94_CLOPF</name>
<dbReference type="RefSeq" id="WP_060796924.1">
    <property type="nucleotide sequence ID" value="NZ_KQ956330.1"/>
</dbReference>
<dbReference type="AlphaFoldDB" id="A0A133MM94"/>
<comment type="caution">
    <text evidence="3">The sequence shown here is derived from an EMBL/GenBank/DDBJ whole genome shotgun (WGS) entry which is preliminary data.</text>
</comment>
<evidence type="ECO:0000256" key="1">
    <source>
        <dbReference type="SAM" id="Coils"/>
    </source>
</evidence>
<protein>
    <submittedName>
        <fullName evidence="3">Uncharacterized protein</fullName>
    </submittedName>
</protein>
<dbReference type="PATRIC" id="fig|1502.174.peg.3166"/>
<feature type="coiled-coil region" evidence="1">
    <location>
        <begin position="33"/>
        <end position="60"/>
    </location>
</feature>
<keyword evidence="2" id="KW-0472">Membrane</keyword>
<evidence type="ECO:0000313" key="3">
    <source>
        <dbReference type="EMBL" id="KXA05071.1"/>
    </source>
</evidence>
<evidence type="ECO:0000256" key="2">
    <source>
        <dbReference type="SAM" id="Phobius"/>
    </source>
</evidence>
<dbReference type="Proteomes" id="UP000070646">
    <property type="component" value="Unassembled WGS sequence"/>
</dbReference>